<name>A0A382Z3Y1_9ZZZZ</name>
<protein>
    <recommendedName>
        <fullName evidence="2">Nucleotidyltransferase family protein</fullName>
    </recommendedName>
</protein>
<organism evidence="1">
    <name type="scientific">marine metagenome</name>
    <dbReference type="NCBI Taxonomy" id="408172"/>
    <lineage>
        <taxon>unclassified sequences</taxon>
        <taxon>metagenomes</taxon>
        <taxon>ecological metagenomes</taxon>
    </lineage>
</organism>
<dbReference type="InterPro" id="IPR039498">
    <property type="entry name" value="NTP_transf_5"/>
</dbReference>
<evidence type="ECO:0000313" key="1">
    <source>
        <dbReference type="EMBL" id="SVD89428.1"/>
    </source>
</evidence>
<sequence length="260" mass="30504">GLLCGKDHFASVSSDDAEWVVERLAWHKSLECAAHVNDWSVQKCPLLERVFRECCVQNALRVDRYRRQIEVLFPLFQTADIRFMPYKGPFWGIQMYPEFNWRHVGDIDLLMPQDDARKCGEILKREGYIPEIMGTSEDNDFAQRGAITYHPGPNLPGNVWVQVHWQLLSSPRFVSRSFVTLEDFFRDTHRASWRHCDFKTTDSTMMLLYMLLHATCQHQFDLFVLILDTVRLLQNSSIDWIRLQQLVAERDCAIPVYYGL</sequence>
<accession>A0A382Z3Y1</accession>
<feature type="non-terminal residue" evidence="1">
    <location>
        <position position="1"/>
    </location>
</feature>
<dbReference type="EMBL" id="UINC01180300">
    <property type="protein sequence ID" value="SVD89428.1"/>
    <property type="molecule type" value="Genomic_DNA"/>
</dbReference>
<evidence type="ECO:0008006" key="2">
    <source>
        <dbReference type="Google" id="ProtNLM"/>
    </source>
</evidence>
<dbReference type="Pfam" id="PF14907">
    <property type="entry name" value="NTP_transf_5"/>
    <property type="match status" value="1"/>
</dbReference>
<reference evidence="1" key="1">
    <citation type="submission" date="2018-05" db="EMBL/GenBank/DDBJ databases">
        <authorList>
            <person name="Lanie J.A."/>
            <person name="Ng W.-L."/>
            <person name="Kazmierczak K.M."/>
            <person name="Andrzejewski T.M."/>
            <person name="Davidsen T.M."/>
            <person name="Wayne K.J."/>
            <person name="Tettelin H."/>
            <person name="Glass J.I."/>
            <person name="Rusch D."/>
            <person name="Podicherti R."/>
            <person name="Tsui H.-C.T."/>
            <person name="Winkler M.E."/>
        </authorList>
    </citation>
    <scope>NUCLEOTIDE SEQUENCE</scope>
</reference>
<proteinExistence type="predicted"/>
<feature type="non-terminal residue" evidence="1">
    <location>
        <position position="260"/>
    </location>
</feature>
<gene>
    <name evidence="1" type="ORF">METZ01_LOCUS442282</name>
</gene>
<dbReference type="AlphaFoldDB" id="A0A382Z3Y1"/>